<gene>
    <name evidence="1" type="ORF">VP395_00670</name>
</gene>
<dbReference type="RefSeq" id="WP_346239769.1">
    <property type="nucleotide sequence ID" value="NZ_JAZHYP010000001.1"/>
</dbReference>
<dbReference type="Proteomes" id="UP001416393">
    <property type="component" value="Unassembled WGS sequence"/>
</dbReference>
<proteinExistence type="predicted"/>
<protein>
    <submittedName>
        <fullName evidence="1">Uncharacterized protein</fullName>
    </submittedName>
</protein>
<sequence>MKINTSEIINHFGIIDLFLCSSGFEERSTFLGKSLDNTKVDKAYLFHLKDNYVQAEINSEEINKNLPHITIITYPRHRAIETFDIFYHFFDKQINYNKNLNVVIDITTFTREILLVLVKILSLDRFRNVFSINLVYTPAENYPKWLSKGVRDIRSIFGYSGLHLPSKKLMLIVLNGFEVERTKEIIDSFEPNRLLLGKPSELNSINKKLNKISCERFEEINERYHSLIIEDFEFSCKNVLETKKVLDKLVNKYQNDYNIVISPLNNKISTLSVALLAIENENVQVCYASANQYNIKSYSKSSDYFFVFNLNELLQQN</sequence>
<keyword evidence="2" id="KW-1185">Reference proteome</keyword>
<evidence type="ECO:0000313" key="1">
    <source>
        <dbReference type="EMBL" id="MEN3322225.1"/>
    </source>
</evidence>
<evidence type="ECO:0000313" key="2">
    <source>
        <dbReference type="Proteomes" id="UP001416393"/>
    </source>
</evidence>
<comment type="caution">
    <text evidence="1">The sequence shown here is derived from an EMBL/GenBank/DDBJ whole genome shotgun (WGS) entry which is preliminary data.</text>
</comment>
<organism evidence="1 2">
    <name type="scientific">Mariniflexile soesokkakense</name>
    <dbReference type="NCBI Taxonomy" id="1343160"/>
    <lineage>
        <taxon>Bacteria</taxon>
        <taxon>Pseudomonadati</taxon>
        <taxon>Bacteroidota</taxon>
        <taxon>Flavobacteriia</taxon>
        <taxon>Flavobacteriales</taxon>
        <taxon>Flavobacteriaceae</taxon>
        <taxon>Mariniflexile</taxon>
    </lineage>
</organism>
<name>A0ABV0A8P1_9FLAO</name>
<accession>A0ABV0A8P1</accession>
<reference evidence="1 2" key="1">
    <citation type="submission" date="2024-01" db="EMBL/GenBank/DDBJ databases">
        <title>Mariniflexile litorale sp. nov., isolated from the shallow sediments of the Sea of Japan.</title>
        <authorList>
            <person name="Romanenko L."/>
            <person name="Bystritskaya E."/>
            <person name="Isaeva M."/>
        </authorList>
    </citation>
    <scope>NUCLEOTIDE SEQUENCE [LARGE SCALE GENOMIC DNA]</scope>
    <source>
        <strain evidence="1 2">KCTC 32427</strain>
    </source>
</reference>
<dbReference type="EMBL" id="JAZHYP010000001">
    <property type="protein sequence ID" value="MEN3322225.1"/>
    <property type="molecule type" value="Genomic_DNA"/>
</dbReference>